<keyword evidence="1" id="KW-0812">Transmembrane</keyword>
<protein>
    <submittedName>
        <fullName evidence="2">Uncharacterized protein</fullName>
    </submittedName>
</protein>
<accession>A0AAD5M3R2</accession>
<feature type="transmembrane region" description="Helical" evidence="1">
    <location>
        <begin position="28"/>
        <end position="55"/>
    </location>
</feature>
<gene>
    <name evidence="2" type="ORF">P43SY_007605</name>
</gene>
<keyword evidence="3" id="KW-1185">Reference proteome</keyword>
<proteinExistence type="predicted"/>
<keyword evidence="1" id="KW-0472">Membrane</keyword>
<reference evidence="2" key="1">
    <citation type="submission" date="2021-12" db="EMBL/GenBank/DDBJ databases">
        <title>Prjna785345.</title>
        <authorList>
            <person name="Rujirawat T."/>
            <person name="Krajaejun T."/>
        </authorList>
    </citation>
    <scope>NUCLEOTIDE SEQUENCE</scope>
    <source>
        <strain evidence="2">Pi057C3</strain>
    </source>
</reference>
<dbReference type="Proteomes" id="UP001209570">
    <property type="component" value="Unassembled WGS sequence"/>
</dbReference>
<comment type="caution">
    <text evidence="2">The sequence shown here is derived from an EMBL/GenBank/DDBJ whole genome shotgun (WGS) entry which is preliminary data.</text>
</comment>
<name>A0AAD5M3R2_PYTIN</name>
<feature type="transmembrane region" description="Helical" evidence="1">
    <location>
        <begin position="61"/>
        <end position="89"/>
    </location>
</feature>
<evidence type="ECO:0000313" key="2">
    <source>
        <dbReference type="EMBL" id="KAJ0401186.1"/>
    </source>
</evidence>
<dbReference type="EMBL" id="JAKCXM010000134">
    <property type="protein sequence ID" value="KAJ0401186.1"/>
    <property type="molecule type" value="Genomic_DNA"/>
</dbReference>
<organism evidence="2 3">
    <name type="scientific">Pythium insidiosum</name>
    <name type="common">Pythiosis disease agent</name>
    <dbReference type="NCBI Taxonomy" id="114742"/>
    <lineage>
        <taxon>Eukaryota</taxon>
        <taxon>Sar</taxon>
        <taxon>Stramenopiles</taxon>
        <taxon>Oomycota</taxon>
        <taxon>Peronosporomycetes</taxon>
        <taxon>Pythiales</taxon>
        <taxon>Pythiaceae</taxon>
        <taxon>Pythium</taxon>
    </lineage>
</organism>
<evidence type="ECO:0000313" key="3">
    <source>
        <dbReference type="Proteomes" id="UP001209570"/>
    </source>
</evidence>
<dbReference type="AlphaFoldDB" id="A0AAD5M3R2"/>
<sequence>MGSYISVVNNTQDVWMCSVGADQAALKIFGIFVTVIGAIATVLSAGGAAAPFVAYLSSMGFVSILGIPTGALITMTSFAATVSTGVSVLGKVSKYSSMAANGIANNFGEKGYRVIEAGQKSTWGKMSLSLWQQSHCVKIEILDERTVRTDSLYMRPIFTGSTIDSNRDHDIQWWLNKNGVESTTSVANPPRKLEEMSGDEEMLIIYPNGTITSAADGHVMTESELEY</sequence>
<keyword evidence="1" id="KW-1133">Transmembrane helix</keyword>
<evidence type="ECO:0000256" key="1">
    <source>
        <dbReference type="SAM" id="Phobius"/>
    </source>
</evidence>